<dbReference type="PROSITE" id="PS50206">
    <property type="entry name" value="RHODANESE_3"/>
    <property type="match status" value="1"/>
</dbReference>
<dbReference type="PANTHER" id="PTHR45431">
    <property type="entry name" value="RHODANESE-LIKE DOMAIN-CONTAINING PROTEIN 15, CHLOROPLASTIC"/>
    <property type="match status" value="1"/>
</dbReference>
<accession>A0A6J6H5L5</accession>
<reference evidence="2" key="1">
    <citation type="submission" date="2020-05" db="EMBL/GenBank/DDBJ databases">
        <authorList>
            <person name="Chiriac C."/>
            <person name="Salcher M."/>
            <person name="Ghai R."/>
            <person name="Kavagutti S V."/>
        </authorList>
    </citation>
    <scope>NUCLEOTIDE SEQUENCE</scope>
</reference>
<dbReference type="InterPro" id="IPR052367">
    <property type="entry name" value="Thiosulfate_ST/Rhodanese-like"/>
</dbReference>
<proteinExistence type="predicted"/>
<gene>
    <name evidence="2" type="ORF">UFOPK1852_00435</name>
</gene>
<dbReference type="CDD" id="cd00158">
    <property type="entry name" value="RHOD"/>
    <property type="match status" value="1"/>
</dbReference>
<dbReference type="EMBL" id="CAEZUS010000048">
    <property type="protein sequence ID" value="CAB4606554.1"/>
    <property type="molecule type" value="Genomic_DNA"/>
</dbReference>
<organism evidence="2">
    <name type="scientific">freshwater metagenome</name>
    <dbReference type="NCBI Taxonomy" id="449393"/>
    <lineage>
        <taxon>unclassified sequences</taxon>
        <taxon>metagenomes</taxon>
        <taxon>ecological metagenomes</taxon>
    </lineage>
</organism>
<dbReference type="SMART" id="SM00450">
    <property type="entry name" value="RHOD"/>
    <property type="match status" value="1"/>
</dbReference>
<feature type="domain" description="Rhodanese" evidence="1">
    <location>
        <begin position="37"/>
        <end position="127"/>
    </location>
</feature>
<dbReference type="InterPro" id="IPR036873">
    <property type="entry name" value="Rhodanese-like_dom_sf"/>
</dbReference>
<dbReference type="InterPro" id="IPR001763">
    <property type="entry name" value="Rhodanese-like_dom"/>
</dbReference>
<dbReference type="AlphaFoldDB" id="A0A6J6H5L5"/>
<dbReference type="Pfam" id="PF00581">
    <property type="entry name" value="Rhodanese"/>
    <property type="match status" value="1"/>
</dbReference>
<evidence type="ECO:0000259" key="1">
    <source>
        <dbReference type="PROSITE" id="PS50206"/>
    </source>
</evidence>
<sequence length="128" mass="13405">MKKTLATLLSAAFLLTGCSSSTSATNLDAAGFAEQVTKADVITLDVRTPGEFMEGHIAGAINIDVEGSSFDSEIANLDKSKSYAVYCRSGRRSLVAVDKLSAAGFEKLSNLNTGINDWIANGLPLVTS</sequence>
<evidence type="ECO:0000313" key="2">
    <source>
        <dbReference type="EMBL" id="CAB4606554.1"/>
    </source>
</evidence>
<dbReference type="PANTHER" id="PTHR45431:SF3">
    <property type="entry name" value="RHODANESE-LIKE DOMAIN-CONTAINING PROTEIN 15, CHLOROPLASTIC"/>
    <property type="match status" value="1"/>
</dbReference>
<protein>
    <submittedName>
        <fullName evidence="2">Unannotated protein</fullName>
    </submittedName>
</protein>
<name>A0A6J6H5L5_9ZZZZ</name>
<dbReference type="SUPFAM" id="SSF52821">
    <property type="entry name" value="Rhodanese/Cell cycle control phosphatase"/>
    <property type="match status" value="1"/>
</dbReference>
<dbReference type="PROSITE" id="PS51257">
    <property type="entry name" value="PROKAR_LIPOPROTEIN"/>
    <property type="match status" value="1"/>
</dbReference>
<dbReference type="Gene3D" id="3.40.250.10">
    <property type="entry name" value="Rhodanese-like domain"/>
    <property type="match status" value="1"/>
</dbReference>